<feature type="domain" description="CUB" evidence="31">
    <location>
        <begin position="3239"/>
        <end position="3364"/>
    </location>
</feature>
<dbReference type="CDD" id="cd00041">
    <property type="entry name" value="CUB"/>
    <property type="match status" value="24"/>
</dbReference>
<feature type="domain" description="EGF-like" evidence="32">
    <location>
        <begin position="470"/>
        <end position="510"/>
    </location>
</feature>
<dbReference type="Proteomes" id="UP001152798">
    <property type="component" value="Chromosome 4"/>
</dbReference>
<feature type="disulfide bond" evidence="28">
    <location>
        <begin position="1459"/>
        <end position="1486"/>
    </location>
</feature>
<evidence type="ECO:0000256" key="19">
    <source>
        <dbReference type="ARBA" id="ARBA00023166"/>
    </source>
</evidence>
<dbReference type="SMART" id="SM00181">
    <property type="entry name" value="EGF"/>
    <property type="match status" value="8"/>
</dbReference>
<evidence type="ECO:0000256" key="4">
    <source>
        <dbReference type="ARBA" id="ARBA00022475"/>
    </source>
</evidence>
<name>A0A9P0H9T8_NEZVI</name>
<feature type="domain" description="CUB" evidence="31">
    <location>
        <begin position="3117"/>
        <end position="3232"/>
    </location>
</feature>
<evidence type="ECO:0000256" key="10">
    <source>
        <dbReference type="ARBA" id="ARBA00022723"/>
    </source>
</evidence>
<feature type="domain" description="CUB" evidence="31">
    <location>
        <begin position="755"/>
        <end position="869"/>
    </location>
</feature>
<dbReference type="SUPFAM" id="SSF49854">
    <property type="entry name" value="Spermadhesin, CUB domain"/>
    <property type="match status" value="26"/>
</dbReference>
<dbReference type="SMART" id="SM00179">
    <property type="entry name" value="EGF_CA"/>
    <property type="match status" value="7"/>
</dbReference>
<dbReference type="InterPro" id="IPR000859">
    <property type="entry name" value="CUB_dom"/>
</dbReference>
<dbReference type="FunFam" id="2.10.25.10:FF:000260">
    <property type="entry name" value="Notch receptor 4"/>
    <property type="match status" value="1"/>
</dbReference>
<dbReference type="FunFam" id="2.60.120.290:FF:000003">
    <property type="entry name" value="Neuropilin"/>
    <property type="match status" value="1"/>
</dbReference>
<evidence type="ECO:0000256" key="17">
    <source>
        <dbReference type="ARBA" id="ARBA00023136"/>
    </source>
</evidence>
<dbReference type="PANTHER" id="PTHR24251">
    <property type="entry name" value="OVOCHYMASE-RELATED"/>
    <property type="match status" value="1"/>
</dbReference>
<evidence type="ECO:0000256" key="12">
    <source>
        <dbReference type="ARBA" id="ARBA00022737"/>
    </source>
</evidence>
<dbReference type="FunFam" id="2.10.25.10:FF:000379">
    <property type="entry name" value="Cubilin"/>
    <property type="match status" value="1"/>
</dbReference>
<keyword evidence="11 30" id="KW-0732">Signal</keyword>
<keyword evidence="17" id="KW-0472">Membrane</keyword>
<feature type="domain" description="CUB" evidence="31">
    <location>
        <begin position="3000"/>
        <end position="3115"/>
    </location>
</feature>
<feature type="disulfide bond" evidence="29">
    <location>
        <begin position="229"/>
        <end position="238"/>
    </location>
</feature>
<evidence type="ECO:0000259" key="31">
    <source>
        <dbReference type="PROSITE" id="PS01180"/>
    </source>
</evidence>
<dbReference type="InterPro" id="IPR049883">
    <property type="entry name" value="NOTCH1_EGF-like"/>
</dbReference>
<feature type="domain" description="CUB" evidence="31">
    <location>
        <begin position="1821"/>
        <end position="1931"/>
    </location>
</feature>
<keyword evidence="5 29" id="KW-0245">EGF-like domain</keyword>
<comment type="function">
    <text evidence="26">Endocytic receptor which plays a role in lipoprotein, vitamin and iron metabolism by facilitating their uptake. Acts together with LRP2 to mediate endocytosis of high-density lipoproteins, GC, hemoglobin, ALB, TF and SCGB1A1. Acts together with AMN to mediate endocytosis of the CBLIF-cobalamin complex. Binds to ALB, MB, Kappa and lambda-light chains, TF, hemoglobin, GC, SCGB1A1, APOA1, high density lipoprotein, and the CBLIF-cobalamin complex. Ligand binding requires calcium. Serves as important transporter in several absorptive epithelia, including intestine, renal proximal tubules and embryonic yolk sac. May play an important role in the development of the peri-implantation embryo through internalization of APOA1 and cholesterol. Binds to LGALS3 at the maternal-fetal interface.</text>
</comment>
<keyword evidence="9" id="KW-0165">Cleavage on pair of basic residues</keyword>
<feature type="domain" description="EGF-like" evidence="32">
    <location>
        <begin position="378"/>
        <end position="415"/>
    </location>
</feature>
<feature type="domain" description="CUB" evidence="31">
    <location>
        <begin position="2772"/>
        <end position="2882"/>
    </location>
</feature>
<feature type="domain" description="CUB" evidence="31">
    <location>
        <begin position="516"/>
        <end position="632"/>
    </location>
</feature>
<evidence type="ECO:0000256" key="30">
    <source>
        <dbReference type="SAM" id="SignalP"/>
    </source>
</evidence>
<feature type="domain" description="CUB" evidence="31">
    <location>
        <begin position="3368"/>
        <end position="3511"/>
    </location>
</feature>
<evidence type="ECO:0000256" key="27">
    <source>
        <dbReference type="ARBA" id="ARBA00049703"/>
    </source>
</evidence>
<dbReference type="CDD" id="cd22201">
    <property type="entry name" value="cubilin_NTD"/>
    <property type="match status" value="1"/>
</dbReference>
<dbReference type="PROSITE" id="PS00022">
    <property type="entry name" value="EGF_1"/>
    <property type="match status" value="4"/>
</dbReference>
<dbReference type="GO" id="GO:0031419">
    <property type="term" value="F:cobalamin binding"/>
    <property type="evidence" value="ECO:0007669"/>
    <property type="project" value="UniProtKB-KW"/>
</dbReference>
<keyword evidence="19" id="KW-1207">Sterol metabolism</keyword>
<feature type="domain" description="CUB" evidence="31">
    <location>
        <begin position="2062"/>
        <end position="2182"/>
    </location>
</feature>
<organism evidence="33 34">
    <name type="scientific">Nezara viridula</name>
    <name type="common">Southern green stink bug</name>
    <name type="synonym">Cimex viridulus</name>
    <dbReference type="NCBI Taxonomy" id="85310"/>
    <lineage>
        <taxon>Eukaryota</taxon>
        <taxon>Metazoa</taxon>
        <taxon>Ecdysozoa</taxon>
        <taxon>Arthropoda</taxon>
        <taxon>Hexapoda</taxon>
        <taxon>Insecta</taxon>
        <taxon>Pterygota</taxon>
        <taxon>Neoptera</taxon>
        <taxon>Paraneoptera</taxon>
        <taxon>Hemiptera</taxon>
        <taxon>Heteroptera</taxon>
        <taxon>Panheteroptera</taxon>
        <taxon>Pentatomomorpha</taxon>
        <taxon>Pentatomoidea</taxon>
        <taxon>Pentatomidae</taxon>
        <taxon>Pentatominae</taxon>
        <taxon>Nezara</taxon>
    </lineage>
</organism>
<feature type="domain" description="CUB" evidence="31">
    <location>
        <begin position="636"/>
        <end position="749"/>
    </location>
</feature>
<accession>A0A9P0H9T8</accession>
<feature type="disulfide bond" evidence="29">
    <location>
        <begin position="458"/>
        <end position="467"/>
    </location>
</feature>
<sequence length="3744" mass="412480">MAPMHLALKQLLLLLLFKCSLCKKSSIYSPYNSQARLYSEDGHLYIVGGVHSNITLKTSGNGFININDHDLLHVTELAAKSAAFVHNFKQNVLPDIQSSQSGSLDSGLILRLRRLEAAVAGTNATISQGGNAADSRNLRILTRRVNLIARAVRVLRLLLLRDECDSGPCQNGGTCLDLFNGFHCRCTSQWEGDLCERDVDECTKLAGTGLGCQNGGTCRNLAGSYACTCPIGWYGLHCTQRTYDCSLQSSAELCGHGICVNQGGTGRGFVCICNQGWTKSDADGACTVDVNECLGSHKPCSHDPPVACVNTPGSFQCLPCPTGYTGNGYQCADIDECQMNNGGCNTSPLVQCINTRGSRVCGPCPPGYSGDGITCTQAGGMCQVNNGGCHPNARCLFNPALNYVQCVCPPGYVGSGIGQNGCVPSIRGANATSVCLKNPCRNGGTCVPKPSGTYVCWCRPAFAGPNCSVSVDPCNPSPCKNGGTCLRVRFLVHEHYRCSCARGYAGPTCAQQIEGCVGRFFQASGNLTFPQNNQTTYFGRQQVCAWTIYSPNRRQVINITFTQMNMGISQNPRTCYGTFVEIYDGETSSYPLIGQYCGSQTPKPIISTHPTVFITAKISYFRISFSFNWTTVPRKCGETLDASSHGTLSSPGSPGKYPLNAHCVWKVVAPLGKRIRFTFFSLDIENHRNCTFDYLEFRNGGSDVGPVLKKLCNSVVPEPFLSSGNEAVVIFHSDSSRTGKGFQISYSPTEGIPGCGGIYTAPRGTILAPSKPGGTEYLDDLNCEWLISLPVGERIKIDVPSLKLEVNVGCNYDYLTVFDGPSQRSGVVGRWCGKDTVQPFTSSSNEVLVIFESDSTYNDGGFVLNYKAVCGGLWSSPSGIIQSPYYPFHYPEDRSCTYTIQQRMGYSIKLNFIDFDLEDADQCIYDYVAIYDGNNEASPLIGKFCGSNKPGLIVSKHNFLHLVFTTDSAYGGRGFKANYTTVDISCGGILTDKTGTVSSPKYPEQYPMNHTCTWLISTPPGTIIQLTWLSFNLEKSFNCNRDWVAIYDKNPNRVTSGQLGDKYCGNTLPPAMTSSSNLMSIILHTDTTVSAPGFSASYLAVDSKEMCGGNYLTEEGEIHSPNYPNLYRNKLDCRWTITVPNGQQIELISEAFNLEPSSLSGKCRNDYLEIRNGGYENSPLINRYCGSKVDKNIKSLSNQLFLRFVSDASVSAEGFKFTWNGAIMGCGGVLTSPSGSIISPNYPQPYGKNGECTYKIAVSQGSMIQLFIVDIDLEEHSTCALDFVEIYDGANKRAPKIAKICSQNHPPSFTSKGNFLFIFFRSDTSRQGRGFHLKYTTVCNVTTKGFSGSIESPGFPNRDVLPRDCFWKINAPLGNKINISFSHYEIGEPETPCDIAYLKVYESSSASLEPNHLMGQYCNTSVIPSRLASSTDVVYVYFKSTPRNSYGALFRFEWVVSGCGGVFKRNSKGEISSPGYPNGYPFEVVCEWYLSVPLGNSISIVVDFLDIENTNTCGFDALEIYGGSDDTAPQLAKLCKKLTSSDSTVISVSGSNAFIRFKSDSSIKGKGFHATYKEVLDARCGGKFVADSGLIHSHNYPQNYDSHDDCVYLIKVDNYHRLNLTFTDFDINSIDGNCSNGYVKVFDGDSESSPMLRKLCGNQLPTPIFSTTNTIFIRHKSDGFATAKGFSALYNTVCGANIITNSSGTLIFSEYNTTLNWSYDSECQWIIKSTKLNSKITVQFVLIEVTNPFSIEPRTNTSGISPGVNIFAGDGIDAPFYGHYSESRIPPAFTVPSSAITVVYKATDSTQGRFTMDYSVEDTSCGGFLIGLSGVIRSPNYPDPYPNNVECVWTLNAAPGSTMLFEFTKFDLQKSDSCNEDYVEIHQKSVSGPLVGVYCGNNLPKRIQSNSTLWVKFRSGPDGIAGGFSASYSLGLESEIDGLSGQIGSPQYPLIYYSDVSYSWRITVMPGYVIRIAFQDFYIENYGEDADGCFNKLTIFSGFDSTAPVFKELCGLSIPPPFSSETNVIYVSLGKILSSGTRFLLNWMLMKKEPSSVTSVLPEDGCKTFVELARGKNESYTFTSPGYPSEYKDNVKCEWIFQAPIGDHVRLTFSNIHLEAHSHCLLDSIAIFYGDLGNDEAWTEMARICSSNDTYKVFEGTRLVKVVFTSDSSFHKTGFSGKAETDCGGEVTGPNGVLSEGPYSKCQWNITVKPSRTIKVSFTNFSLNGNPPCTSGNYIILRDGGRADSPLLGAGKYCGTSVKDINIPETTSNRLYIYYQSRASEGIVMKFEEKSINCGGDIMLSKAWKSEMISTPNYPNIPPPHTECIWKVYASSGESINFDITDRFDMTPSLGCLKEYLELRDGSTEHSPLIGRYCLKSPNYAITEGNALYVKYFTDTNEPKDGFRAIVSIAKCGGTLYDSLSGSIMSPGYPHAYESYLNCTWRLVTAPYKRFRLNIILSLGSCFTNSTDTVTISEATKENITFIGPPVMSFCGSKNLFLQSETNEIIINFVTFKQPIYSNKRYFIIKYHTIFQMCGGNLNLPSGTISSVGYPRTMASHCRWKIAVSEDRRVTLNILDLDFEKSINFSLPQRLTIYNGFNYENPIATLTGNMPNKTIYESSGNKMLLIYSASTESSHRGFKASYTSFLPSLCGGKMDATHNGSLSLSTKKNESYLCEWKFINNAPSIPSTITFIFNGNVNVLLKEYYNCYDASSVISFNDMDVLYGHFCSETKPNQPYTVSKVNDFSLVKMVKPIFKQASKNVSFNLSWKIDSCGGKKERVAETVVKSPGVSTYPSNVDCAWHISVLAGSAIKIHFDTFDLETDCNHDYLKIFNGDTALSPLISHHCGNIVPADIITQSNYVTLLFHSDGSVEKSGFQLKITQVDSGCGGVMHEHNGLIQSPGYPSNYKNNIECEWEIRAESGMHIGLVFEGRFFIEESSDCQKDYIEISDYVNDQWKTLKKACGREIPKPLNSTSNRMRIFFRTDNAVTADGFKATWEFNCGGVINLVGPGHIYSPGWPNNYYNFLDCNYTLYAPKKIITATFEAFSLEEASPQGCTFDKVQIWTQTDEYEDLESIGSYCDKNKPPDQTSINKMVIHFTTDLWRTSSGFSIAYDIGSCGGHITEETIISSPKIKEVVVEAKCIWNITAPPDRVVLLKLINLRLYISTNCSSERVEVWDTSKSSATTNGTMLAKVCGSSNSFPVFRSSGNKMFVSFFSRFLRRNKGFNAIVSFGYGEKVGCGGMYSLTGGKADSEQIITNPDINKDGKYEDDMDCHWVVTAPSDVKLIVDFLKMDLKPCEGNSSKIRCCDALEVYDGPSERNELIGRYCGTLIPRSLSSSSNYLAFRFVSDGIGQAQGFKISVKPHFSSCGTSIVNVEETPKFLTSPNYEDNYPININCRWLLVGSKYRFIKIHFVDLDIEDTSDCSGDRLEIMDEGAIPWKYAAGNNDTHRLIFEGSHMYKMNDPQSSAINMFCGKSHPLDYYSSFSSRVMLRFISDSQRTSKGFKIQYSYASCTHNYTAPSGRIVYKPIKENCTMTITTFGNKTISLYFVFISIAKDFEGGVCKNKLQFFDGTKKINEICGGWEIPPPIFTESNSLKMESTIFGTSSGFDVTYTTTDQGRGCGGSFNNVVGAFTSPMYPGNFRNYSYCCWTVTVPPPGVPSIFFYEFDLGTTATCDSDYLELFDLTSSGEKVQRGRYCGGDKPAKFQGKDQSVSVCYKTSIHNSGIGWSARWLSVVDVDVGSGK</sequence>
<feature type="disulfide bond" evidence="29">
    <location>
        <begin position="389"/>
        <end position="406"/>
    </location>
</feature>
<dbReference type="FunFam" id="2.10.25.10:FF:000095">
    <property type="entry name" value="Notch, isoform B"/>
    <property type="match status" value="1"/>
</dbReference>
<dbReference type="InterPro" id="IPR009030">
    <property type="entry name" value="Growth_fac_rcpt_cys_sf"/>
</dbReference>
<dbReference type="Pfam" id="PF00008">
    <property type="entry name" value="EGF"/>
    <property type="match status" value="2"/>
</dbReference>
<dbReference type="InterPro" id="IPR035914">
    <property type="entry name" value="Sperma_CUB_dom_sf"/>
</dbReference>
<keyword evidence="4" id="KW-1003">Cell membrane</keyword>
<dbReference type="Pfam" id="PF07645">
    <property type="entry name" value="EGF_CA"/>
    <property type="match status" value="3"/>
</dbReference>
<keyword evidence="13" id="KW-0967">Endosome</keyword>
<feature type="domain" description="CUB" evidence="31">
    <location>
        <begin position="3622"/>
        <end position="3735"/>
    </location>
</feature>
<gene>
    <name evidence="33" type="ORF">NEZAVI_LOCUS7928</name>
</gene>
<feature type="domain" description="CUB" evidence="31">
    <location>
        <begin position="2650"/>
        <end position="2770"/>
    </location>
</feature>
<keyword evidence="16" id="KW-0443">Lipid metabolism</keyword>
<feature type="domain" description="CUB" evidence="31">
    <location>
        <begin position="2183"/>
        <end position="2290"/>
    </location>
</feature>
<feature type="domain" description="EGF-like" evidence="32">
    <location>
        <begin position="431"/>
        <end position="468"/>
    </location>
</feature>
<dbReference type="PROSITE" id="PS00010">
    <property type="entry name" value="ASX_HYDROXYL"/>
    <property type="match status" value="2"/>
</dbReference>
<feature type="domain" description="CUB" evidence="31">
    <location>
        <begin position="1459"/>
        <end position="1575"/>
    </location>
</feature>
<evidence type="ECO:0000256" key="3">
    <source>
        <dbReference type="ARBA" id="ARBA00022448"/>
    </source>
</evidence>
<evidence type="ECO:0000256" key="21">
    <source>
        <dbReference type="ARBA" id="ARBA00023221"/>
    </source>
</evidence>
<evidence type="ECO:0000259" key="32">
    <source>
        <dbReference type="PROSITE" id="PS50026"/>
    </source>
</evidence>
<dbReference type="InterPro" id="IPR000152">
    <property type="entry name" value="EGF-type_Asp/Asn_hydroxyl_site"/>
</dbReference>
<feature type="domain" description="CUB" evidence="31">
    <location>
        <begin position="1580"/>
        <end position="1693"/>
    </location>
</feature>
<dbReference type="EMBL" id="OV725080">
    <property type="protein sequence ID" value="CAH1398235.1"/>
    <property type="molecule type" value="Genomic_DNA"/>
</dbReference>
<feature type="disulfide bond" evidence="28">
    <location>
        <begin position="636"/>
        <end position="663"/>
    </location>
</feature>
<feature type="domain" description="CUB" evidence="31">
    <location>
        <begin position="1932"/>
        <end position="2046"/>
    </location>
</feature>
<proteinExistence type="predicted"/>
<dbReference type="SUPFAM" id="SSF57196">
    <property type="entry name" value="EGF/Laminin"/>
    <property type="match status" value="3"/>
</dbReference>
<keyword evidence="14" id="KW-0106">Calcium</keyword>
<dbReference type="GO" id="GO:0005768">
    <property type="term" value="C:endosome"/>
    <property type="evidence" value="ECO:0007669"/>
    <property type="project" value="UniProtKB-SubCell"/>
</dbReference>
<dbReference type="FunFam" id="2.60.120.290:FF:000013">
    <property type="entry name" value="Membrane frizzled-related protein"/>
    <property type="match status" value="9"/>
</dbReference>
<evidence type="ECO:0000256" key="1">
    <source>
        <dbReference type="ARBA" id="ARBA00004177"/>
    </source>
</evidence>
<keyword evidence="7" id="KW-0597">Phosphoprotein</keyword>
<evidence type="ECO:0000256" key="8">
    <source>
        <dbReference type="ARBA" id="ARBA00022628"/>
    </source>
</evidence>
<keyword evidence="6" id="KW-0153">Cholesterol metabolism</keyword>
<dbReference type="Gene3D" id="2.60.120.290">
    <property type="entry name" value="Spermadhesin, CUB domain"/>
    <property type="match status" value="26"/>
</dbReference>
<dbReference type="Gene3D" id="2.10.25.10">
    <property type="entry name" value="Laminin"/>
    <property type="match status" value="6"/>
</dbReference>
<dbReference type="SUPFAM" id="SSF57184">
    <property type="entry name" value="Growth factor receptor domain"/>
    <property type="match status" value="2"/>
</dbReference>
<evidence type="ECO:0000256" key="23">
    <source>
        <dbReference type="ARBA" id="ARBA00023285"/>
    </source>
</evidence>
<keyword evidence="8" id="KW-0846">Cobalamin</keyword>
<dbReference type="CDD" id="cd00054">
    <property type="entry name" value="EGF_CA"/>
    <property type="match status" value="6"/>
</dbReference>
<feature type="disulfide bond" evidence="28">
    <location>
        <begin position="2412"/>
        <end position="2439"/>
    </location>
</feature>
<evidence type="ECO:0000256" key="22">
    <source>
        <dbReference type="ARBA" id="ARBA00023228"/>
    </source>
</evidence>
<evidence type="ECO:0000256" key="18">
    <source>
        <dbReference type="ARBA" id="ARBA00023157"/>
    </source>
</evidence>
<feature type="domain" description="CUB" evidence="31">
    <location>
        <begin position="2294"/>
        <end position="2410"/>
    </location>
</feature>
<dbReference type="Pfam" id="PF00431">
    <property type="entry name" value="CUB"/>
    <property type="match status" value="25"/>
</dbReference>
<evidence type="ECO:0000256" key="25">
    <source>
        <dbReference type="ARBA" id="ARBA00023878"/>
    </source>
</evidence>
<keyword evidence="12" id="KW-0677">Repeat</keyword>
<feature type="signal peptide" evidence="30">
    <location>
        <begin position="1"/>
        <end position="22"/>
    </location>
</feature>
<evidence type="ECO:0000313" key="33">
    <source>
        <dbReference type="EMBL" id="CAH1398235.1"/>
    </source>
</evidence>
<dbReference type="GO" id="GO:0005509">
    <property type="term" value="F:calcium ion binding"/>
    <property type="evidence" value="ECO:0007669"/>
    <property type="project" value="InterPro"/>
</dbReference>
<protein>
    <recommendedName>
        <fullName evidence="25">Cubilin</fullName>
    </recommendedName>
</protein>
<feature type="domain" description="CUB" evidence="31">
    <location>
        <begin position="2886"/>
        <end position="2999"/>
    </location>
</feature>
<comment type="caution">
    <text evidence="29">Lacks conserved residue(s) required for the propagation of feature annotation.</text>
</comment>
<keyword evidence="21" id="KW-0753">Steroid metabolism</keyword>
<dbReference type="GO" id="GO:0005886">
    <property type="term" value="C:plasma membrane"/>
    <property type="evidence" value="ECO:0007669"/>
    <property type="project" value="UniProtKB-SubCell"/>
</dbReference>
<feature type="domain" description="CUB" evidence="31">
    <location>
        <begin position="2412"/>
        <end position="2530"/>
    </location>
</feature>
<evidence type="ECO:0000256" key="14">
    <source>
        <dbReference type="ARBA" id="ARBA00022837"/>
    </source>
</evidence>
<evidence type="ECO:0000256" key="13">
    <source>
        <dbReference type="ARBA" id="ARBA00022753"/>
    </source>
</evidence>
<evidence type="ECO:0000256" key="28">
    <source>
        <dbReference type="PROSITE-ProRule" id="PRU00059"/>
    </source>
</evidence>
<feature type="disulfide bond" evidence="28">
    <location>
        <begin position="3000"/>
        <end position="3027"/>
    </location>
</feature>
<reference evidence="33" key="1">
    <citation type="submission" date="2022-01" db="EMBL/GenBank/DDBJ databases">
        <authorList>
            <person name="King R."/>
        </authorList>
    </citation>
    <scope>NUCLEOTIDE SEQUENCE</scope>
</reference>
<dbReference type="PROSITE" id="PS50026">
    <property type="entry name" value="EGF_3"/>
    <property type="match status" value="5"/>
</dbReference>
<evidence type="ECO:0000256" key="6">
    <source>
        <dbReference type="ARBA" id="ARBA00022548"/>
    </source>
</evidence>
<dbReference type="PANTHER" id="PTHR24251:SF37">
    <property type="entry name" value="CUB DOMAIN-CONTAINING PROTEIN"/>
    <property type="match status" value="1"/>
</dbReference>
<dbReference type="PROSITE" id="PS01180">
    <property type="entry name" value="CUB"/>
    <property type="match status" value="26"/>
</dbReference>
<feature type="domain" description="CUB" evidence="31">
    <location>
        <begin position="1107"/>
        <end position="1222"/>
    </location>
</feature>
<feature type="domain" description="CUB" evidence="31">
    <location>
        <begin position="1339"/>
        <end position="1453"/>
    </location>
</feature>
<evidence type="ECO:0000256" key="5">
    <source>
        <dbReference type="ARBA" id="ARBA00022536"/>
    </source>
</evidence>
<feature type="disulfide bond" evidence="29">
    <location>
        <begin position="500"/>
        <end position="509"/>
    </location>
</feature>
<feature type="domain" description="CUB" evidence="31">
    <location>
        <begin position="870"/>
        <end position="982"/>
    </location>
</feature>
<dbReference type="FunFam" id="2.10.25.10:FF:000123">
    <property type="entry name" value="Crumbs homolog 1 (Drosophila)"/>
    <property type="match status" value="1"/>
</dbReference>
<feature type="domain" description="CUB" evidence="31">
    <location>
        <begin position="986"/>
        <end position="1101"/>
    </location>
</feature>
<keyword evidence="3" id="KW-0813">Transport</keyword>
<dbReference type="FunFam" id="2.60.120.290:FF:000005">
    <property type="entry name" value="Procollagen C-endopeptidase enhancer 1"/>
    <property type="match status" value="2"/>
</dbReference>
<feature type="domain" description="CUB" evidence="31">
    <location>
        <begin position="1226"/>
        <end position="1338"/>
    </location>
</feature>
<feature type="domain" description="CUB" evidence="31">
    <location>
        <begin position="1694"/>
        <end position="1817"/>
    </location>
</feature>
<feature type="chain" id="PRO_5040113863" description="Cubilin" evidence="30">
    <location>
        <begin position="23"/>
        <end position="3744"/>
    </location>
</feature>
<dbReference type="Pfam" id="PF12947">
    <property type="entry name" value="EGF_3"/>
    <property type="match status" value="1"/>
</dbReference>
<evidence type="ECO:0000256" key="20">
    <source>
        <dbReference type="ARBA" id="ARBA00023180"/>
    </source>
</evidence>
<dbReference type="PROSITE" id="PS01187">
    <property type="entry name" value="EGF_CA"/>
    <property type="match status" value="1"/>
</dbReference>
<comment type="subunit">
    <text evidence="27">Interacts with AMN. Component of the cubam complex composed of one CUBN trimer and one AMN chain. The cubam complex can dimerize. Interacts with LRP2 in a dual-receptor complex in a calcium-dependent manner. Found in a complex with PID1/PCLI1, LRP1 and CUBNI. Interacts with LRP1 and PID1/PCLI1.</text>
</comment>
<evidence type="ECO:0000256" key="7">
    <source>
        <dbReference type="ARBA" id="ARBA00022553"/>
    </source>
</evidence>
<dbReference type="InterPro" id="IPR024731">
    <property type="entry name" value="NELL2-like_EGF"/>
</dbReference>
<evidence type="ECO:0000256" key="2">
    <source>
        <dbReference type="ARBA" id="ARBA00004202"/>
    </source>
</evidence>
<evidence type="ECO:0000256" key="11">
    <source>
        <dbReference type="ARBA" id="ARBA00022729"/>
    </source>
</evidence>
<feature type="disulfide bond" evidence="29">
    <location>
        <begin position="186"/>
        <end position="195"/>
    </location>
</feature>
<keyword evidence="15" id="KW-0653">Protein transport</keyword>
<keyword evidence="18 29" id="KW-1015">Disulfide bond</keyword>
<evidence type="ECO:0000256" key="24">
    <source>
        <dbReference type="ARBA" id="ARBA00023765"/>
    </source>
</evidence>
<feature type="domain" description="CUB" evidence="31">
    <location>
        <begin position="2534"/>
        <end position="2645"/>
    </location>
</feature>
<dbReference type="InterPro" id="IPR001881">
    <property type="entry name" value="EGF-like_Ca-bd_dom"/>
</dbReference>
<feature type="domain" description="EGF-like" evidence="32">
    <location>
        <begin position="160"/>
        <end position="196"/>
    </location>
</feature>
<keyword evidence="22" id="KW-0458">Lysosome</keyword>
<evidence type="ECO:0000256" key="29">
    <source>
        <dbReference type="PROSITE-ProRule" id="PRU00076"/>
    </source>
</evidence>
<dbReference type="PROSITE" id="PS01186">
    <property type="entry name" value="EGF_2"/>
    <property type="match status" value="2"/>
</dbReference>
<keyword evidence="34" id="KW-1185">Reference proteome</keyword>
<feature type="domain" description="EGF-like" evidence="32">
    <location>
        <begin position="198"/>
        <end position="239"/>
    </location>
</feature>
<evidence type="ECO:0000256" key="9">
    <source>
        <dbReference type="ARBA" id="ARBA00022685"/>
    </source>
</evidence>
<dbReference type="GO" id="GO:0008203">
    <property type="term" value="P:cholesterol metabolic process"/>
    <property type="evidence" value="ECO:0007669"/>
    <property type="project" value="UniProtKB-KW"/>
</dbReference>
<dbReference type="SMART" id="SM00042">
    <property type="entry name" value="CUB"/>
    <property type="match status" value="26"/>
</dbReference>
<evidence type="ECO:0000256" key="16">
    <source>
        <dbReference type="ARBA" id="ARBA00023098"/>
    </source>
</evidence>
<dbReference type="GO" id="GO:0005765">
    <property type="term" value="C:lysosomal membrane"/>
    <property type="evidence" value="ECO:0007669"/>
    <property type="project" value="UniProtKB-SubCell"/>
</dbReference>
<evidence type="ECO:0000256" key="26">
    <source>
        <dbReference type="ARBA" id="ARBA00049611"/>
    </source>
</evidence>
<dbReference type="InterPro" id="IPR018097">
    <property type="entry name" value="EGF_Ca-bd_CS"/>
</dbReference>
<keyword evidence="10" id="KW-0479">Metal-binding</keyword>
<keyword evidence="20" id="KW-0325">Glycoprotein</keyword>
<comment type="subcellular location">
    <subcellularLocation>
        <location evidence="2">Cell membrane</location>
        <topology evidence="2">Peripheral membrane protein</topology>
    </subcellularLocation>
    <subcellularLocation>
        <location evidence="1">Endosome</location>
    </subcellularLocation>
    <subcellularLocation>
        <location evidence="24">Lysosome membrane</location>
        <topology evidence="24">Peripheral membrane protein</topology>
    </subcellularLocation>
</comment>
<keyword evidence="23" id="KW-0170">Cobalt</keyword>
<evidence type="ECO:0000256" key="15">
    <source>
        <dbReference type="ARBA" id="ARBA00022927"/>
    </source>
</evidence>
<evidence type="ECO:0000313" key="34">
    <source>
        <dbReference type="Proteomes" id="UP001152798"/>
    </source>
</evidence>
<dbReference type="OrthoDB" id="10009301at2759"/>
<dbReference type="FunFam" id="2.10.25.10:FF:000038">
    <property type="entry name" value="Fibrillin 2"/>
    <property type="match status" value="1"/>
</dbReference>
<dbReference type="GO" id="GO:0015031">
    <property type="term" value="P:protein transport"/>
    <property type="evidence" value="ECO:0007669"/>
    <property type="project" value="UniProtKB-KW"/>
</dbReference>
<dbReference type="InterPro" id="IPR000742">
    <property type="entry name" value="EGF"/>
</dbReference>